<dbReference type="AlphaFoldDB" id="A0A9W9ICT0"/>
<dbReference type="Gene3D" id="3.30.420.10">
    <property type="entry name" value="Ribonuclease H-like superfamily/Ribonuclease H"/>
    <property type="match status" value="1"/>
</dbReference>
<dbReference type="CDD" id="cd06137">
    <property type="entry name" value="DEDDh_RNase"/>
    <property type="match status" value="1"/>
</dbReference>
<reference evidence="7" key="1">
    <citation type="submission" date="2022-11" db="EMBL/GenBank/DDBJ databases">
        <authorList>
            <person name="Petersen C."/>
        </authorList>
    </citation>
    <scope>NUCLEOTIDE SEQUENCE</scope>
    <source>
        <strain evidence="7">IBT 26290</strain>
    </source>
</reference>
<feature type="domain" description="Exonuclease" evidence="6">
    <location>
        <begin position="283"/>
        <end position="450"/>
    </location>
</feature>
<evidence type="ECO:0000259" key="6">
    <source>
        <dbReference type="SMART" id="SM00479"/>
    </source>
</evidence>
<dbReference type="InterPro" id="IPR013520">
    <property type="entry name" value="Ribonucl_H"/>
</dbReference>
<keyword evidence="3" id="KW-0378">Hydrolase</keyword>
<proteinExistence type="predicted"/>
<dbReference type="RefSeq" id="XP_056545876.1">
    <property type="nucleotide sequence ID" value="XM_056682270.1"/>
</dbReference>
<reference evidence="7" key="2">
    <citation type="journal article" date="2023" name="IMA Fungus">
        <title>Comparative genomic study of the Penicillium genus elucidates a diverse pangenome and 15 lateral gene transfer events.</title>
        <authorList>
            <person name="Petersen C."/>
            <person name="Sorensen T."/>
            <person name="Nielsen M.R."/>
            <person name="Sondergaard T.E."/>
            <person name="Sorensen J.L."/>
            <person name="Fitzpatrick D.A."/>
            <person name="Frisvad J.C."/>
            <person name="Nielsen K.L."/>
        </authorList>
    </citation>
    <scope>NUCLEOTIDE SEQUENCE</scope>
    <source>
        <strain evidence="7">IBT 26290</strain>
    </source>
</reference>
<dbReference type="InterPro" id="IPR012337">
    <property type="entry name" value="RNaseH-like_sf"/>
</dbReference>
<dbReference type="GO" id="GO:0006364">
    <property type="term" value="P:rRNA processing"/>
    <property type="evidence" value="ECO:0007669"/>
    <property type="project" value="UniProtKB-KW"/>
</dbReference>
<dbReference type="GO" id="GO:0005634">
    <property type="term" value="C:nucleus"/>
    <property type="evidence" value="ECO:0007669"/>
    <property type="project" value="TreeGrafter"/>
</dbReference>
<dbReference type="EMBL" id="JAPQKN010000001">
    <property type="protein sequence ID" value="KAJ5174268.1"/>
    <property type="molecule type" value="Genomic_DNA"/>
</dbReference>
<dbReference type="OrthoDB" id="16516at2759"/>
<dbReference type="GO" id="GO:0003676">
    <property type="term" value="F:nucleic acid binding"/>
    <property type="evidence" value="ECO:0007669"/>
    <property type="project" value="InterPro"/>
</dbReference>
<gene>
    <name evidence="7" type="ORF">N7482_000145</name>
</gene>
<evidence type="ECO:0000256" key="5">
    <source>
        <dbReference type="ARBA" id="ARBA00025599"/>
    </source>
</evidence>
<evidence type="ECO:0000313" key="8">
    <source>
        <dbReference type="Proteomes" id="UP001149163"/>
    </source>
</evidence>
<dbReference type="InterPro" id="IPR036397">
    <property type="entry name" value="RNaseH_sf"/>
</dbReference>
<comment type="function">
    <text evidence="5">Exoribonuclease involved in ribosome biosynthesis. Involved in the processing of ITS1, the internal transcribed spacer localized between the 18S and 5.8S rRNAs.</text>
</comment>
<keyword evidence="4" id="KW-0269">Exonuclease</keyword>
<evidence type="ECO:0000256" key="4">
    <source>
        <dbReference type="ARBA" id="ARBA00022839"/>
    </source>
</evidence>
<dbReference type="GO" id="GO:0000027">
    <property type="term" value="P:ribosomal large subunit assembly"/>
    <property type="evidence" value="ECO:0007669"/>
    <property type="project" value="TreeGrafter"/>
</dbReference>
<dbReference type="Proteomes" id="UP001149163">
    <property type="component" value="Unassembled WGS sequence"/>
</dbReference>
<dbReference type="InterPro" id="IPR047021">
    <property type="entry name" value="REXO1/3/4-like"/>
</dbReference>
<dbReference type="SUPFAM" id="SSF53098">
    <property type="entry name" value="Ribonuclease H-like"/>
    <property type="match status" value="1"/>
</dbReference>
<protein>
    <recommendedName>
        <fullName evidence="6">Exonuclease domain-containing protein</fullName>
    </recommendedName>
</protein>
<dbReference type="PANTHER" id="PTHR12801">
    <property type="entry name" value="RNA EXONUCLEASE REXO1 / RECO3 FAMILY MEMBER-RELATED"/>
    <property type="match status" value="1"/>
</dbReference>
<dbReference type="GO" id="GO:0004527">
    <property type="term" value="F:exonuclease activity"/>
    <property type="evidence" value="ECO:0007669"/>
    <property type="project" value="UniProtKB-KW"/>
</dbReference>
<dbReference type="SMART" id="SM00479">
    <property type="entry name" value="EXOIII"/>
    <property type="match status" value="1"/>
</dbReference>
<dbReference type="PANTHER" id="PTHR12801:SF45">
    <property type="entry name" value="RNA EXONUCLEASE 4"/>
    <property type="match status" value="1"/>
</dbReference>
<dbReference type="GeneID" id="81421446"/>
<evidence type="ECO:0000313" key="7">
    <source>
        <dbReference type="EMBL" id="KAJ5174268.1"/>
    </source>
</evidence>
<comment type="caution">
    <text evidence="7">The sequence shown here is derived from an EMBL/GenBank/DDBJ whole genome shotgun (WGS) entry which is preliminary data.</text>
</comment>
<evidence type="ECO:0000256" key="3">
    <source>
        <dbReference type="ARBA" id="ARBA00022801"/>
    </source>
</evidence>
<name>A0A9W9ICT0_9EURO</name>
<sequence>MDPTAIQADMGLITIVDTPEEWADMQGLVLSEFQMRQQGIRVTDFAYHELVKMRRFRLSYKAHKRRKTAAHRKEEEREMQLMQAQSKRDDEYLARMKNALEKKMMEDQEFALLVAQRDVFTADTKVEEAPGLNGVVLPDGLSILSPSSSATPKPDAAVDYSEFSTADTGNHHKPGPDGTILHYRTLIAWNEATNVTTYHEVPITEEEYQRHLKKQQKQHQQKQAFCHGHPGHLRLGRYTCCGKGIGNFGCHQSPRHGATQAVWELQEDFQLHETPQDCKHARRCIALDCEMGLTDMGEPELIRVSAVDYFSGETLLDALVFPKVKMWHLNTQYSGVSWPMLYDAHLKDNTIAGRDVARQLLWNFVGPETIVITHGGREDFLALRWLHPNVIDTLECEDRRFDPEHPRTLKNLAKVHLGREIQRTGRGHDSLEDARACRDLLHWYVQNLPAKMKVKVVPPVYVHVSWEDIVAKGVPSTGIEWNPS</sequence>
<keyword evidence="2" id="KW-0540">Nuclease</keyword>
<keyword evidence="1" id="KW-0698">rRNA processing</keyword>
<keyword evidence="8" id="KW-1185">Reference proteome</keyword>
<organism evidence="7 8">
    <name type="scientific">Penicillium canariense</name>
    <dbReference type="NCBI Taxonomy" id="189055"/>
    <lineage>
        <taxon>Eukaryota</taxon>
        <taxon>Fungi</taxon>
        <taxon>Dikarya</taxon>
        <taxon>Ascomycota</taxon>
        <taxon>Pezizomycotina</taxon>
        <taxon>Eurotiomycetes</taxon>
        <taxon>Eurotiomycetidae</taxon>
        <taxon>Eurotiales</taxon>
        <taxon>Aspergillaceae</taxon>
        <taxon>Penicillium</taxon>
    </lineage>
</organism>
<accession>A0A9W9ICT0</accession>
<evidence type="ECO:0000256" key="2">
    <source>
        <dbReference type="ARBA" id="ARBA00022722"/>
    </source>
</evidence>
<evidence type="ECO:0000256" key="1">
    <source>
        <dbReference type="ARBA" id="ARBA00022552"/>
    </source>
</evidence>